<evidence type="ECO:0000256" key="2">
    <source>
        <dbReference type="ARBA" id="ARBA00007529"/>
    </source>
</evidence>
<protein>
    <recommendedName>
        <fullName evidence="3">trans-L-3-hydroxyproline dehydratase</fullName>
        <ecNumber evidence="3">4.2.1.77</ecNumber>
    </recommendedName>
</protein>
<gene>
    <name evidence="4" type="ORF">B0T10DRAFT_493163</name>
</gene>
<dbReference type="Proteomes" id="UP000777438">
    <property type="component" value="Unassembled WGS sequence"/>
</dbReference>
<dbReference type="OrthoDB" id="6409228at2759"/>
<dbReference type="SUPFAM" id="SSF54506">
    <property type="entry name" value="Diaminopimelate epimerase-like"/>
    <property type="match status" value="1"/>
</dbReference>
<dbReference type="InterPro" id="IPR008794">
    <property type="entry name" value="Pro_racemase_fam"/>
</dbReference>
<evidence type="ECO:0000256" key="3">
    <source>
        <dbReference type="ARBA" id="ARBA00013105"/>
    </source>
</evidence>
<dbReference type="PANTHER" id="PTHR33442">
    <property type="entry name" value="TRANS-3-HYDROXY-L-PROLINE DEHYDRATASE"/>
    <property type="match status" value="1"/>
</dbReference>
<reference evidence="4 5" key="1">
    <citation type="journal article" date="2021" name="Nat. Commun.">
        <title>Genetic determinants of endophytism in the Arabidopsis root mycobiome.</title>
        <authorList>
            <person name="Mesny F."/>
            <person name="Miyauchi S."/>
            <person name="Thiergart T."/>
            <person name="Pickel B."/>
            <person name="Atanasova L."/>
            <person name="Karlsson M."/>
            <person name="Huettel B."/>
            <person name="Barry K.W."/>
            <person name="Haridas S."/>
            <person name="Chen C."/>
            <person name="Bauer D."/>
            <person name="Andreopoulos W."/>
            <person name="Pangilinan J."/>
            <person name="LaButti K."/>
            <person name="Riley R."/>
            <person name="Lipzen A."/>
            <person name="Clum A."/>
            <person name="Drula E."/>
            <person name="Henrissat B."/>
            <person name="Kohler A."/>
            <person name="Grigoriev I.V."/>
            <person name="Martin F.M."/>
            <person name="Hacquard S."/>
        </authorList>
    </citation>
    <scope>NUCLEOTIDE SEQUENCE [LARGE SCALE GENOMIC DNA]</scope>
    <source>
        <strain evidence="4 5">MPI-CAGE-CH-0241</strain>
    </source>
</reference>
<comment type="similarity">
    <text evidence="2">Belongs to the proline racemase family.</text>
</comment>
<evidence type="ECO:0000313" key="5">
    <source>
        <dbReference type="Proteomes" id="UP000777438"/>
    </source>
</evidence>
<dbReference type="EC" id="4.2.1.77" evidence="3"/>
<keyword evidence="5" id="KW-1185">Reference proteome</keyword>
<dbReference type="AlphaFoldDB" id="A0A9P9ALA7"/>
<evidence type="ECO:0000256" key="1">
    <source>
        <dbReference type="ARBA" id="ARBA00001148"/>
    </source>
</evidence>
<accession>A0A9P9ALA7</accession>
<sequence>MDVIKQLSSPEYGAITCVEMHTVGMPTRIVMQGYPTTTGTLLEQKEEARMNHDDIRKLFLHEPRGHADMFGAILRPCTELTTAGKAHMGLLYVHGDGYSNMCGHATIAVGRFLIDTHDLDVFPRRNDVRFDAEGKTAQLVLHAPGGLVEVTVPTNSDGSRSDPTRPVSFIATSAYALATKLTVHIPQEYRWPELGNRDTVEVELAYCGAISCQVQALGGLGFSGATLLKPIKDFSSLKNAARQLRDAINANPEYRQYLCVPGQEAPGSLYGVMITDRYLRTPPEGSRAVHAGLYFFGDMQIDRSPTGSAAAARNALAYANGALKVGDSWAYQSLVSQAFVTEGLTATIVHAEGRQEHEAGHSAGPVWVRVAGQAFYTGTHTFVVETKDPLGESGFLLEKINPGLTTRYYLGEDEEEWIRQNNP</sequence>
<dbReference type="SFLD" id="SFLDS00028">
    <property type="entry name" value="Proline_Racemase"/>
    <property type="match status" value="1"/>
</dbReference>
<comment type="caution">
    <text evidence="4">The sequence shown here is derived from an EMBL/GenBank/DDBJ whole genome shotgun (WGS) entry which is preliminary data.</text>
</comment>
<dbReference type="Pfam" id="PF05544">
    <property type="entry name" value="Pro_racemase"/>
    <property type="match status" value="1"/>
</dbReference>
<evidence type="ECO:0000313" key="4">
    <source>
        <dbReference type="EMBL" id="KAH6884412.1"/>
    </source>
</evidence>
<dbReference type="Gene3D" id="3.10.310.10">
    <property type="entry name" value="Diaminopimelate Epimerase, Chain A, domain 1"/>
    <property type="match status" value="2"/>
</dbReference>
<proteinExistence type="inferred from homology"/>
<name>A0A9P9ALA7_9HYPO</name>
<organism evidence="4 5">
    <name type="scientific">Thelonectria olida</name>
    <dbReference type="NCBI Taxonomy" id="1576542"/>
    <lineage>
        <taxon>Eukaryota</taxon>
        <taxon>Fungi</taxon>
        <taxon>Dikarya</taxon>
        <taxon>Ascomycota</taxon>
        <taxon>Pezizomycotina</taxon>
        <taxon>Sordariomycetes</taxon>
        <taxon>Hypocreomycetidae</taxon>
        <taxon>Hypocreales</taxon>
        <taxon>Nectriaceae</taxon>
        <taxon>Thelonectria</taxon>
    </lineage>
</organism>
<comment type="catalytic activity">
    <reaction evidence="1">
        <text>trans-3-hydroxy-L-proline = 1-pyrroline-2-carboxylate + H2O</text>
        <dbReference type="Rhea" id="RHEA:10320"/>
        <dbReference type="ChEBI" id="CHEBI:15377"/>
        <dbReference type="ChEBI" id="CHEBI:39785"/>
        <dbReference type="ChEBI" id="CHEBI:57938"/>
        <dbReference type="EC" id="4.2.1.77"/>
    </reaction>
</comment>
<dbReference type="EMBL" id="JAGPYM010000020">
    <property type="protein sequence ID" value="KAH6884412.1"/>
    <property type="molecule type" value="Genomic_DNA"/>
</dbReference>
<dbReference type="PANTHER" id="PTHR33442:SF1">
    <property type="entry name" value="TRANS-3-HYDROXY-L-PROLINE DEHYDRATASE"/>
    <property type="match status" value="1"/>
</dbReference>
<dbReference type="GO" id="GO:0050346">
    <property type="term" value="F:trans-L-3-hydroxyproline dehydratase activity"/>
    <property type="evidence" value="ECO:0007669"/>
    <property type="project" value="UniProtKB-EC"/>
</dbReference>